<protein>
    <submittedName>
        <fullName evidence="2">Uncharacterized protein</fullName>
    </submittedName>
</protein>
<sequence length="71" mass="7732">MRLMSTELKVEDNPKSSVKTAVPAVPKKMTGTRPHLSENTIESVSAESEAALEALRRCGDEWAVMAACWKG</sequence>
<evidence type="ECO:0000313" key="3">
    <source>
        <dbReference type="Proteomes" id="UP000184267"/>
    </source>
</evidence>
<proteinExistence type="predicted"/>
<gene>
    <name evidence="2" type="ORF">TRAPUB_7092</name>
</gene>
<keyword evidence="3" id="KW-1185">Reference proteome</keyword>
<name>A0A1M2V458_TRAPU</name>
<evidence type="ECO:0000256" key="1">
    <source>
        <dbReference type="SAM" id="MobiDB-lite"/>
    </source>
</evidence>
<dbReference type="AlphaFoldDB" id="A0A1M2V458"/>
<organism evidence="2 3">
    <name type="scientific">Trametes pubescens</name>
    <name type="common">White-rot fungus</name>
    <dbReference type="NCBI Taxonomy" id="154538"/>
    <lineage>
        <taxon>Eukaryota</taxon>
        <taxon>Fungi</taxon>
        <taxon>Dikarya</taxon>
        <taxon>Basidiomycota</taxon>
        <taxon>Agaricomycotina</taxon>
        <taxon>Agaricomycetes</taxon>
        <taxon>Polyporales</taxon>
        <taxon>Polyporaceae</taxon>
        <taxon>Trametes</taxon>
    </lineage>
</organism>
<dbReference type="Proteomes" id="UP000184267">
    <property type="component" value="Unassembled WGS sequence"/>
</dbReference>
<reference evidence="2 3" key="1">
    <citation type="submission" date="2016-10" db="EMBL/GenBank/DDBJ databases">
        <title>Genome sequence of the basidiomycete white-rot fungus Trametes pubescens.</title>
        <authorList>
            <person name="Makela M.R."/>
            <person name="Granchi Z."/>
            <person name="Peng M."/>
            <person name="De Vries R.P."/>
            <person name="Grigoriev I."/>
            <person name="Riley R."/>
            <person name="Hilden K."/>
        </authorList>
    </citation>
    <scope>NUCLEOTIDE SEQUENCE [LARGE SCALE GENOMIC DNA]</scope>
    <source>
        <strain evidence="2 3">FBCC735</strain>
    </source>
</reference>
<dbReference type="EMBL" id="MNAD01001673">
    <property type="protein sequence ID" value="OJT02368.1"/>
    <property type="molecule type" value="Genomic_DNA"/>
</dbReference>
<feature type="region of interest" description="Disordered" evidence="1">
    <location>
        <begin position="1"/>
        <end position="20"/>
    </location>
</feature>
<evidence type="ECO:0000313" key="2">
    <source>
        <dbReference type="EMBL" id="OJT02368.1"/>
    </source>
</evidence>
<comment type="caution">
    <text evidence="2">The sequence shown here is derived from an EMBL/GenBank/DDBJ whole genome shotgun (WGS) entry which is preliminary data.</text>
</comment>
<accession>A0A1M2V458</accession>